<feature type="region of interest" description="Disordered" evidence="1">
    <location>
        <begin position="1"/>
        <end position="58"/>
    </location>
</feature>
<accession>A0AAV9XQI2</accession>
<dbReference type="PANTHER" id="PTHR23082:SF0">
    <property type="entry name" value="GENERAL TRANSCRIPTION FACTOR 3C POLYPEPTIDE 3"/>
    <property type="match status" value="1"/>
</dbReference>
<dbReference type="SMART" id="SM00028">
    <property type="entry name" value="TPR"/>
    <property type="match status" value="9"/>
</dbReference>
<dbReference type="SUPFAM" id="SSF48452">
    <property type="entry name" value="TPR-like"/>
    <property type="match status" value="2"/>
</dbReference>
<gene>
    <name evidence="2" type="primary">TFC4</name>
    <name evidence="2" type="ORF">TWF694_000975</name>
</gene>
<feature type="compositionally biased region" description="Low complexity" evidence="1">
    <location>
        <begin position="1"/>
        <end position="17"/>
    </location>
</feature>
<keyword evidence="3" id="KW-1185">Reference proteome</keyword>
<organism evidence="2 3">
    <name type="scientific">Orbilia ellipsospora</name>
    <dbReference type="NCBI Taxonomy" id="2528407"/>
    <lineage>
        <taxon>Eukaryota</taxon>
        <taxon>Fungi</taxon>
        <taxon>Dikarya</taxon>
        <taxon>Ascomycota</taxon>
        <taxon>Pezizomycotina</taxon>
        <taxon>Orbiliomycetes</taxon>
        <taxon>Orbiliales</taxon>
        <taxon>Orbiliaceae</taxon>
        <taxon>Orbilia</taxon>
    </lineage>
</organism>
<evidence type="ECO:0000256" key="1">
    <source>
        <dbReference type="SAM" id="MobiDB-lite"/>
    </source>
</evidence>
<sequence>MESSNSNSRNTNHSPTNDVGGSGHPSQLVNRLALNDMRLTDATSQPPQIPGQGTVASSGAWNVSDPNFSFMDALHSDDVGFHISAAATVGHHPPERGPLDAIAHFGSDEDAHGEIIEDEEEEYEFGDEDVSEYEEEEDDDEGEEDEWASDDDDALLDEMGESDIDEDDAYAEEGAALSSQINAFHKGLRAGSGLGRIGKARKGTQKKGRRAAQDIEHSHEVQILLGQANQHYAAGEYPETLKLVQRVIQIDHSVYSAWKVMGEVYLAIDEPRKCLLSWISAAHQRSRENELWVTCARMTLDLEPEGISDDEVKEQAIYLYSQAIKANGKDWASIFERGNLLQELQKYGRALQDFKKLLDKALPHDTSVVKSLTQCLIGMGRVDEAITAFEAHIPYWNSQRGKEGGLDWRHVNMLGDLCAIGRRWLHGIKQIKTLCRLLLARGSETYWDEVKNDCEWDEDDERRRQVPGYAHSNYQNASLYRLPPELRFKLGQFRVKLGQFDEGFRHFEILRKEDVVNIGDLLLAAGDACAEANKHDEAVDLWFPLTEIDMFQTVELWLRLGKSYKILRNWENAQRCLECVVECKDDDLESRLLLIEIYEVLDMNEKALQIVNEVIDIRARNKEQRRAQGEDGGEGATGGLFVKDGKKRPKSRVYNPTASERYQAEKQRTELCLQNYQKLELLRPKVEQKDTNAIIQWLDTAGEMFDDFRSSRALYPSERRFEYAGFLGYTTVRRTGKRQVNLESQMNLMKRRLESNLEYQMELQEQEAQDNDQPQPDITQYRGLGFDVWLNIILNYAILLTLHDDGGEMEAYEVCKAAKDANVFYHDKKDPDPTKRPRFLITLVHLACAIYAQDPDQTSEVLRYFTSTLLFHDDSYNLYSTVAAFVRGTLKAYPGTNIFSVQNNQKYLMRQLKALDKHVLGKDIGGVCSTLLRDDDENEIVPQSLSIGALVLYAQVMLDGRSYTSSLHYLARAYAAQDNHPMVIFQTALAYLHRAMQRQSENRQYHILQGLVFLNRYYKMKKESKDWFDKQEAEFNMARAFHQIGLEHYAVGYYETVIKMSEEWVNEGNTEEEREEAEQQFESGDLKWEAAYNLQLLYHTVGNGELCRGIAEKHLVV</sequence>
<dbReference type="Proteomes" id="UP001365542">
    <property type="component" value="Unassembled WGS sequence"/>
</dbReference>
<proteinExistence type="predicted"/>
<evidence type="ECO:0000313" key="2">
    <source>
        <dbReference type="EMBL" id="KAK6544273.1"/>
    </source>
</evidence>
<dbReference type="InterPro" id="IPR039340">
    <property type="entry name" value="Tfc4/TFIIIC-102/Sfc4"/>
</dbReference>
<dbReference type="InterPro" id="IPR011990">
    <property type="entry name" value="TPR-like_helical_dom_sf"/>
</dbReference>
<feature type="region of interest" description="Disordered" evidence="1">
    <location>
        <begin position="115"/>
        <end position="151"/>
    </location>
</feature>
<reference evidence="2 3" key="1">
    <citation type="submission" date="2019-10" db="EMBL/GenBank/DDBJ databases">
        <authorList>
            <person name="Palmer J.M."/>
        </authorList>
    </citation>
    <scope>NUCLEOTIDE SEQUENCE [LARGE SCALE GENOMIC DNA]</scope>
    <source>
        <strain evidence="2 3">TWF694</strain>
    </source>
</reference>
<evidence type="ECO:0000313" key="3">
    <source>
        <dbReference type="Proteomes" id="UP001365542"/>
    </source>
</evidence>
<protein>
    <submittedName>
        <fullName evidence="2">Transcription factor TFIIIC subunit tfc4</fullName>
    </submittedName>
</protein>
<dbReference type="GO" id="GO:0000127">
    <property type="term" value="C:transcription factor TFIIIC complex"/>
    <property type="evidence" value="ECO:0007669"/>
    <property type="project" value="TreeGrafter"/>
</dbReference>
<feature type="region of interest" description="Disordered" evidence="1">
    <location>
        <begin position="624"/>
        <end position="652"/>
    </location>
</feature>
<comment type="caution">
    <text evidence="2">The sequence shown here is derived from an EMBL/GenBank/DDBJ whole genome shotgun (WGS) entry which is preliminary data.</text>
</comment>
<dbReference type="PANTHER" id="PTHR23082">
    <property type="entry name" value="TRANSCRIPTION INITIATION FACTOR IIIC TFIIIC , POLYPEPTIDE 3-RELATED"/>
    <property type="match status" value="1"/>
</dbReference>
<feature type="compositionally biased region" description="Acidic residues" evidence="1">
    <location>
        <begin position="116"/>
        <end position="151"/>
    </location>
</feature>
<dbReference type="Gene3D" id="1.25.40.10">
    <property type="entry name" value="Tetratricopeptide repeat domain"/>
    <property type="match status" value="3"/>
</dbReference>
<dbReference type="GO" id="GO:0006383">
    <property type="term" value="P:transcription by RNA polymerase III"/>
    <property type="evidence" value="ECO:0007669"/>
    <property type="project" value="InterPro"/>
</dbReference>
<dbReference type="AlphaFoldDB" id="A0AAV9XQI2"/>
<dbReference type="EMBL" id="JAVHJO010000001">
    <property type="protein sequence ID" value="KAK6544273.1"/>
    <property type="molecule type" value="Genomic_DNA"/>
</dbReference>
<name>A0AAV9XQI2_9PEZI</name>
<dbReference type="InterPro" id="IPR019734">
    <property type="entry name" value="TPR_rpt"/>
</dbReference>